<accession>A0A653BMJ2</accession>
<comment type="domain">
    <text evidence="7">The DHHC domain is required for palmitoyltransferase activity.</text>
</comment>
<dbReference type="InterPro" id="IPR039859">
    <property type="entry name" value="PFA4/ZDH16/20/ERF2-like"/>
</dbReference>
<evidence type="ECO:0000313" key="10">
    <source>
        <dbReference type="Proteomes" id="UP000410492"/>
    </source>
</evidence>
<dbReference type="GO" id="GO:0016020">
    <property type="term" value="C:membrane"/>
    <property type="evidence" value="ECO:0007669"/>
    <property type="project" value="UniProtKB-SubCell"/>
</dbReference>
<dbReference type="Pfam" id="PF01529">
    <property type="entry name" value="DHHC"/>
    <property type="match status" value="1"/>
</dbReference>
<dbReference type="InterPro" id="IPR001594">
    <property type="entry name" value="Palmitoyltrfase_DHHC"/>
</dbReference>
<comment type="catalytic activity">
    <reaction evidence="7">
        <text>L-cysteinyl-[protein] + hexadecanoyl-CoA = S-hexadecanoyl-L-cysteinyl-[protein] + CoA</text>
        <dbReference type="Rhea" id="RHEA:36683"/>
        <dbReference type="Rhea" id="RHEA-COMP:10131"/>
        <dbReference type="Rhea" id="RHEA-COMP:11032"/>
        <dbReference type="ChEBI" id="CHEBI:29950"/>
        <dbReference type="ChEBI" id="CHEBI:57287"/>
        <dbReference type="ChEBI" id="CHEBI:57379"/>
        <dbReference type="ChEBI" id="CHEBI:74151"/>
        <dbReference type="EC" id="2.3.1.225"/>
    </reaction>
</comment>
<feature type="transmembrane region" description="Helical" evidence="7">
    <location>
        <begin position="20"/>
        <end position="45"/>
    </location>
</feature>
<sequence length="158" mass="18378">MDHHCPWIANCVGLHNQKAFILTVLYTVLYCSFYVGTTMPFILAYFNGHTDFTTVPIMVGFAIAGLLGTMAAIFYLYHCSLVFRNETTLEEMQRKVLFIQTSRTYNLGFRKNFIQVFGRKWYKWFLPIYTSEGDGCTWETKESRSSSRQATEPNRHNP</sequence>
<dbReference type="PANTHER" id="PTHR12246">
    <property type="entry name" value="PALMITOYLTRANSFERASE ZDHHC16"/>
    <property type="match status" value="1"/>
</dbReference>
<dbReference type="AlphaFoldDB" id="A0A653BMJ2"/>
<feature type="domain" description="Palmitoyltransferase DHHC" evidence="8">
    <location>
        <begin position="1"/>
        <end position="94"/>
    </location>
</feature>
<organism evidence="9 10">
    <name type="scientific">Callosobruchus maculatus</name>
    <name type="common">Southern cowpea weevil</name>
    <name type="synonym">Pulse bruchid</name>
    <dbReference type="NCBI Taxonomy" id="64391"/>
    <lineage>
        <taxon>Eukaryota</taxon>
        <taxon>Metazoa</taxon>
        <taxon>Ecdysozoa</taxon>
        <taxon>Arthropoda</taxon>
        <taxon>Hexapoda</taxon>
        <taxon>Insecta</taxon>
        <taxon>Pterygota</taxon>
        <taxon>Neoptera</taxon>
        <taxon>Endopterygota</taxon>
        <taxon>Coleoptera</taxon>
        <taxon>Polyphaga</taxon>
        <taxon>Cucujiformia</taxon>
        <taxon>Chrysomeloidea</taxon>
        <taxon>Chrysomelidae</taxon>
        <taxon>Bruchinae</taxon>
        <taxon>Bruchini</taxon>
        <taxon>Callosobruchus</taxon>
    </lineage>
</organism>
<proteinExistence type="inferred from homology"/>
<keyword evidence="2 7" id="KW-0808">Transferase</keyword>
<dbReference type="GO" id="GO:0019706">
    <property type="term" value="F:protein-cysteine S-palmitoyltransferase activity"/>
    <property type="evidence" value="ECO:0007669"/>
    <property type="project" value="UniProtKB-EC"/>
</dbReference>
<evidence type="ECO:0000259" key="8">
    <source>
        <dbReference type="Pfam" id="PF01529"/>
    </source>
</evidence>
<evidence type="ECO:0000256" key="6">
    <source>
        <dbReference type="ARBA" id="ARBA00023315"/>
    </source>
</evidence>
<keyword evidence="3 7" id="KW-0812">Transmembrane</keyword>
<dbReference type="OrthoDB" id="9909019at2759"/>
<evidence type="ECO:0000256" key="7">
    <source>
        <dbReference type="RuleBase" id="RU079119"/>
    </source>
</evidence>
<keyword evidence="10" id="KW-1185">Reference proteome</keyword>
<dbReference type="EMBL" id="CAACVG010002610">
    <property type="protein sequence ID" value="VEN36694.1"/>
    <property type="molecule type" value="Genomic_DNA"/>
</dbReference>
<comment type="similarity">
    <text evidence="7">Belongs to the DHHC palmitoyltransferase family.</text>
</comment>
<name>A0A653BMJ2_CALMS</name>
<feature type="transmembrane region" description="Helical" evidence="7">
    <location>
        <begin position="57"/>
        <end position="77"/>
    </location>
</feature>
<keyword evidence="6 7" id="KW-0012">Acyltransferase</keyword>
<keyword evidence="5 7" id="KW-0472">Membrane</keyword>
<evidence type="ECO:0000256" key="2">
    <source>
        <dbReference type="ARBA" id="ARBA00022679"/>
    </source>
</evidence>
<protein>
    <recommendedName>
        <fullName evidence="7">Palmitoyltransferase</fullName>
        <ecNumber evidence="7">2.3.1.225</ecNumber>
    </recommendedName>
</protein>
<keyword evidence="4 7" id="KW-1133">Transmembrane helix</keyword>
<dbReference type="PROSITE" id="PS50216">
    <property type="entry name" value="DHHC"/>
    <property type="match status" value="1"/>
</dbReference>
<dbReference type="Proteomes" id="UP000410492">
    <property type="component" value="Unassembled WGS sequence"/>
</dbReference>
<evidence type="ECO:0000256" key="5">
    <source>
        <dbReference type="ARBA" id="ARBA00023136"/>
    </source>
</evidence>
<gene>
    <name evidence="9" type="ORF">CALMAC_LOCUS2212</name>
</gene>
<comment type="subcellular location">
    <subcellularLocation>
        <location evidence="1">Membrane</location>
        <topology evidence="1">Multi-pass membrane protein</topology>
    </subcellularLocation>
</comment>
<evidence type="ECO:0000313" key="9">
    <source>
        <dbReference type="EMBL" id="VEN36694.1"/>
    </source>
</evidence>
<evidence type="ECO:0000256" key="1">
    <source>
        <dbReference type="ARBA" id="ARBA00004141"/>
    </source>
</evidence>
<evidence type="ECO:0000256" key="3">
    <source>
        <dbReference type="ARBA" id="ARBA00022692"/>
    </source>
</evidence>
<reference evidence="9 10" key="1">
    <citation type="submission" date="2019-01" db="EMBL/GenBank/DDBJ databases">
        <authorList>
            <person name="Sayadi A."/>
        </authorList>
    </citation>
    <scope>NUCLEOTIDE SEQUENCE [LARGE SCALE GENOMIC DNA]</scope>
</reference>
<evidence type="ECO:0000256" key="4">
    <source>
        <dbReference type="ARBA" id="ARBA00022989"/>
    </source>
</evidence>
<dbReference type="EC" id="2.3.1.225" evidence="7"/>